<dbReference type="Pfam" id="PF00563">
    <property type="entry name" value="EAL"/>
    <property type="match status" value="1"/>
</dbReference>
<dbReference type="SMART" id="SM00267">
    <property type="entry name" value="GGDEF"/>
    <property type="match status" value="1"/>
</dbReference>
<dbReference type="InterPro" id="IPR001633">
    <property type="entry name" value="EAL_dom"/>
</dbReference>
<evidence type="ECO:0000256" key="4">
    <source>
        <dbReference type="ARBA" id="ARBA00022989"/>
    </source>
</evidence>
<evidence type="ECO:0000256" key="5">
    <source>
        <dbReference type="ARBA" id="ARBA00023136"/>
    </source>
</evidence>
<dbReference type="InterPro" id="IPR043128">
    <property type="entry name" value="Rev_trsase/Diguanyl_cyclase"/>
</dbReference>
<evidence type="ECO:0000256" key="3">
    <source>
        <dbReference type="ARBA" id="ARBA00022692"/>
    </source>
</evidence>
<organism evidence="9 10">
    <name type="scientific">Roseibium alexandrii (strain DSM 17067 / NCIMB 14079 / DFL-11)</name>
    <name type="common">Labrenzia alexandrii</name>
    <dbReference type="NCBI Taxonomy" id="244592"/>
    <lineage>
        <taxon>Bacteria</taxon>
        <taxon>Pseudomonadati</taxon>
        <taxon>Pseudomonadota</taxon>
        <taxon>Alphaproteobacteria</taxon>
        <taxon>Hyphomicrobiales</taxon>
        <taxon>Stappiaceae</taxon>
        <taxon>Roseibium</taxon>
    </lineage>
</organism>
<feature type="transmembrane region" description="Helical" evidence="6">
    <location>
        <begin position="101"/>
        <end position="123"/>
    </location>
</feature>
<evidence type="ECO:0000256" key="6">
    <source>
        <dbReference type="SAM" id="Phobius"/>
    </source>
</evidence>
<dbReference type="InterPro" id="IPR000160">
    <property type="entry name" value="GGDEF_dom"/>
</dbReference>
<dbReference type="Gene3D" id="3.30.70.270">
    <property type="match status" value="1"/>
</dbReference>
<comment type="subcellular location">
    <subcellularLocation>
        <location evidence="1">Cell membrane</location>
        <topology evidence="1">Multi-pass membrane protein</topology>
    </subcellularLocation>
</comment>
<dbReference type="Pfam" id="PF00990">
    <property type="entry name" value="GGDEF"/>
    <property type="match status" value="1"/>
</dbReference>
<keyword evidence="3 6" id="KW-0812">Transmembrane</keyword>
<dbReference type="EMBL" id="ACCU02000002">
    <property type="protein sequence ID" value="EEE44451.1"/>
    <property type="molecule type" value="Genomic_DNA"/>
</dbReference>
<evidence type="ECO:0000259" key="7">
    <source>
        <dbReference type="PROSITE" id="PS50883"/>
    </source>
</evidence>
<dbReference type="Pfam" id="PF07694">
    <property type="entry name" value="5TM-5TMR_LYT"/>
    <property type="match status" value="1"/>
</dbReference>
<dbReference type="SUPFAM" id="SSF55073">
    <property type="entry name" value="Nucleotide cyclase"/>
    <property type="match status" value="1"/>
</dbReference>
<keyword evidence="4 6" id="KW-1133">Transmembrane helix</keyword>
<proteinExistence type="predicted"/>
<reference evidence="9 10" key="1">
    <citation type="submission" date="2008-01" db="EMBL/GenBank/DDBJ databases">
        <authorList>
            <person name="Wagner-Dobler I."/>
            <person name="Ferriera S."/>
            <person name="Johnson J."/>
            <person name="Kravitz S."/>
            <person name="Beeson K."/>
            <person name="Sutton G."/>
            <person name="Rogers Y.-H."/>
            <person name="Friedman R."/>
            <person name="Frazier M."/>
            <person name="Venter J.C."/>
        </authorList>
    </citation>
    <scope>NUCLEOTIDE SEQUENCE [LARGE SCALE GENOMIC DNA]</scope>
    <source>
        <strain evidence="10">DSM 17067 / NCIMB 14079 / DFL-11</strain>
    </source>
</reference>
<dbReference type="Gene3D" id="3.30.450.20">
    <property type="entry name" value="PAS domain"/>
    <property type="match status" value="1"/>
</dbReference>
<dbReference type="PROSITE" id="PS50887">
    <property type="entry name" value="GGDEF"/>
    <property type="match status" value="1"/>
</dbReference>
<dbReference type="PANTHER" id="PTHR44757:SF2">
    <property type="entry name" value="BIOFILM ARCHITECTURE MAINTENANCE PROTEIN MBAA"/>
    <property type="match status" value="1"/>
</dbReference>
<dbReference type="InterPro" id="IPR011620">
    <property type="entry name" value="Sig_transdc_His_kinase_LytS_TM"/>
</dbReference>
<dbReference type="PANTHER" id="PTHR44757">
    <property type="entry name" value="DIGUANYLATE CYCLASE DGCP"/>
    <property type="match status" value="1"/>
</dbReference>
<dbReference type="GO" id="GO:0005886">
    <property type="term" value="C:plasma membrane"/>
    <property type="evidence" value="ECO:0007669"/>
    <property type="project" value="UniProtKB-SubCell"/>
</dbReference>
<dbReference type="SMART" id="SM00052">
    <property type="entry name" value="EAL"/>
    <property type="match status" value="1"/>
</dbReference>
<dbReference type="GO" id="GO:0071555">
    <property type="term" value="P:cell wall organization"/>
    <property type="evidence" value="ECO:0007669"/>
    <property type="project" value="InterPro"/>
</dbReference>
<dbReference type="GO" id="GO:0000155">
    <property type="term" value="F:phosphorelay sensor kinase activity"/>
    <property type="evidence" value="ECO:0007669"/>
    <property type="project" value="InterPro"/>
</dbReference>
<feature type="transmembrane region" description="Helical" evidence="6">
    <location>
        <begin position="38"/>
        <end position="56"/>
    </location>
</feature>
<keyword evidence="5 6" id="KW-0472">Membrane</keyword>
<name>A0A5E8GXW9_ROSAD</name>
<dbReference type="RefSeq" id="WP_008191564.1">
    <property type="nucleotide sequence ID" value="NZ_CM011002.1"/>
</dbReference>
<dbReference type="NCBIfam" id="TIGR00254">
    <property type="entry name" value="GGDEF"/>
    <property type="match status" value="1"/>
</dbReference>
<feature type="domain" description="GGDEF" evidence="8">
    <location>
        <begin position="361"/>
        <end position="493"/>
    </location>
</feature>
<dbReference type="Proteomes" id="UP000004703">
    <property type="component" value="Chromosome"/>
</dbReference>
<evidence type="ECO:0000256" key="1">
    <source>
        <dbReference type="ARBA" id="ARBA00004651"/>
    </source>
</evidence>
<keyword evidence="2" id="KW-1003">Cell membrane</keyword>
<dbReference type="AlphaFoldDB" id="A0A5E8GXW9"/>
<dbReference type="Gene3D" id="3.20.20.450">
    <property type="entry name" value="EAL domain"/>
    <property type="match status" value="1"/>
</dbReference>
<protein>
    <submittedName>
        <fullName evidence="9">Diguanylate cyclase (GGDEF) domain protein</fullName>
    </submittedName>
</protein>
<reference evidence="9 10" key="2">
    <citation type="submission" date="2013-04" db="EMBL/GenBank/DDBJ databases">
        <authorList>
            <person name="Fiebig A."/>
            <person name="Pradella S."/>
            <person name="Wagner-Doebler I."/>
        </authorList>
    </citation>
    <scope>NUCLEOTIDE SEQUENCE [LARGE SCALE GENOMIC DNA]</scope>
    <source>
        <strain evidence="10">DSM 17067 / NCIMB 14079 / DFL-11</strain>
    </source>
</reference>
<evidence type="ECO:0000259" key="8">
    <source>
        <dbReference type="PROSITE" id="PS50887"/>
    </source>
</evidence>
<evidence type="ECO:0000313" key="9">
    <source>
        <dbReference type="EMBL" id="EEE44451.1"/>
    </source>
</evidence>
<feature type="domain" description="EAL" evidence="7">
    <location>
        <begin position="502"/>
        <end position="752"/>
    </location>
</feature>
<dbReference type="SUPFAM" id="SSF141868">
    <property type="entry name" value="EAL domain-like"/>
    <property type="match status" value="1"/>
</dbReference>
<dbReference type="InterPro" id="IPR029787">
    <property type="entry name" value="Nucleotide_cyclase"/>
</dbReference>
<gene>
    <name evidence="9" type="ORF">SADFL11_1739</name>
</gene>
<feature type="transmembrane region" description="Helical" evidence="6">
    <location>
        <begin position="68"/>
        <end position="95"/>
    </location>
</feature>
<dbReference type="PROSITE" id="PS50883">
    <property type="entry name" value="EAL"/>
    <property type="match status" value="1"/>
</dbReference>
<feature type="transmembrane region" description="Helical" evidence="6">
    <location>
        <begin position="168"/>
        <end position="189"/>
    </location>
</feature>
<dbReference type="InterPro" id="IPR052155">
    <property type="entry name" value="Biofilm_reg_signaling"/>
</dbReference>
<dbReference type="InterPro" id="IPR035919">
    <property type="entry name" value="EAL_sf"/>
</dbReference>
<evidence type="ECO:0000256" key="2">
    <source>
        <dbReference type="ARBA" id="ARBA00022475"/>
    </source>
</evidence>
<feature type="transmembrane region" description="Helical" evidence="6">
    <location>
        <begin position="135"/>
        <end position="153"/>
    </location>
</feature>
<accession>A0A5E8GXW9</accession>
<dbReference type="CDD" id="cd01948">
    <property type="entry name" value="EAL"/>
    <property type="match status" value="1"/>
</dbReference>
<sequence length="757" mass="81755">MDISAALVGLVGNVAVLAAAAALTLPLQYKFRSLRGKVGLGILFGCLCLLVIKMPVEFASGAQFDTRAAPALMAGYIGGPISGLITMAIGAAARYSEGGTMALGGALSLVIYGSAGLAARALFKTLTWPLLSARALFALAAAGTIATLPAFFVDKGLAFGLAVLQQAGFMLVIGNMVGVPTLGLLIRVFQKSYEKSRRARDDAFITRLAMKAGRAGIWEYDPRTKTFTLDEIGAALMGADEARKGIAFDDLTAQLDQKDQKKLQSALQGACMSPTPFSVDLRTTDKLGLPVWLRFQGSCANPGDPDETKHLGILQDITSEVQTRQQIKKAAWTDHLTGLANRMVFDTLLEKNCTQDPRARPFNALLVLDVDNFKLINDNFGHAAGDAVLKRVAATLHEKAQPGDTPIRIGGDEFAFLCSCPTAQSLKQRAETIADAIAKPHQINGLYIPLDVSIGAIQITADQTSATETVLFADAALYAAKETQGTMVSVFDQDIEKKFVRRKRIENKLLQADFDTTFSLNYQPVVQMPEGRATGYEALLRWKCPDGTNVSPAEFIPIAESLGLIREIGAWVLKTAIKEALTWPGELRVAVNVSPHQIGTGHLASYVEMLLRESAFPAERLELEFTETVFMRSDHSTLEELARIRAMGIRLVLDDFGIGYSSLSYLDKFSFDKMKLDRSFVTDVTLNPTRAAIVASVVDLAARLDIDLVAEGVETLKDLHFLTGTGVKLGQGFYFARPMPAADLPLLKQPARNSAGS</sequence>
<evidence type="ECO:0000313" key="10">
    <source>
        <dbReference type="Proteomes" id="UP000004703"/>
    </source>
</evidence>
<dbReference type="CDD" id="cd01949">
    <property type="entry name" value="GGDEF"/>
    <property type="match status" value="1"/>
</dbReference>
<comment type="caution">
    <text evidence="9">The sequence shown here is derived from an EMBL/GenBank/DDBJ whole genome shotgun (WGS) entry which is preliminary data.</text>
</comment>